<dbReference type="AlphaFoldDB" id="A0AAV2CEF9"/>
<dbReference type="Proteomes" id="UP001497516">
    <property type="component" value="Chromosome 1"/>
</dbReference>
<feature type="region of interest" description="Disordered" evidence="1">
    <location>
        <begin position="26"/>
        <end position="46"/>
    </location>
</feature>
<organism evidence="2 3">
    <name type="scientific">Linum trigynum</name>
    <dbReference type="NCBI Taxonomy" id="586398"/>
    <lineage>
        <taxon>Eukaryota</taxon>
        <taxon>Viridiplantae</taxon>
        <taxon>Streptophyta</taxon>
        <taxon>Embryophyta</taxon>
        <taxon>Tracheophyta</taxon>
        <taxon>Spermatophyta</taxon>
        <taxon>Magnoliopsida</taxon>
        <taxon>eudicotyledons</taxon>
        <taxon>Gunneridae</taxon>
        <taxon>Pentapetalae</taxon>
        <taxon>rosids</taxon>
        <taxon>fabids</taxon>
        <taxon>Malpighiales</taxon>
        <taxon>Linaceae</taxon>
        <taxon>Linum</taxon>
    </lineage>
</organism>
<name>A0AAV2CEF9_9ROSI</name>
<proteinExistence type="predicted"/>
<reference evidence="2 3" key="1">
    <citation type="submission" date="2024-04" db="EMBL/GenBank/DDBJ databases">
        <authorList>
            <person name="Fracassetti M."/>
        </authorList>
    </citation>
    <scope>NUCLEOTIDE SEQUENCE [LARGE SCALE GENOMIC DNA]</scope>
</reference>
<evidence type="ECO:0000313" key="3">
    <source>
        <dbReference type="Proteomes" id="UP001497516"/>
    </source>
</evidence>
<evidence type="ECO:0000256" key="1">
    <source>
        <dbReference type="SAM" id="MobiDB-lite"/>
    </source>
</evidence>
<sequence length="105" mass="12255">MNCSINSYYCGGGIYKKSFKWKHMAESTTNTGKDNNESRDFDSSLPKPARRWMVSSIDNPNRSKFGLSTYTEMIAKRVSIRKWKLSRKRHSWIKVGSRRVAPFKE</sequence>
<keyword evidence="3" id="KW-1185">Reference proteome</keyword>
<gene>
    <name evidence="2" type="ORF">LTRI10_LOCUS2590</name>
</gene>
<protein>
    <submittedName>
        <fullName evidence="2">Uncharacterized protein</fullName>
    </submittedName>
</protein>
<dbReference type="EMBL" id="OZ034813">
    <property type="protein sequence ID" value="CAL1354802.1"/>
    <property type="molecule type" value="Genomic_DNA"/>
</dbReference>
<accession>A0AAV2CEF9</accession>
<evidence type="ECO:0000313" key="2">
    <source>
        <dbReference type="EMBL" id="CAL1354802.1"/>
    </source>
</evidence>